<keyword evidence="3 6" id="KW-0134">Cell wall</keyword>
<dbReference type="OrthoDB" id="4225815at2759"/>
<keyword evidence="8" id="KW-1185">Reference proteome</keyword>
<dbReference type="InterPro" id="IPR001338">
    <property type="entry name" value="Class_I_Hydrophobin"/>
</dbReference>
<reference evidence="7 8" key="1">
    <citation type="submission" date="2018-02" db="EMBL/GenBank/DDBJ databases">
        <title>Genome sequence of the basidiomycete white-rot fungus Phlebia centrifuga.</title>
        <authorList>
            <person name="Granchi Z."/>
            <person name="Peng M."/>
            <person name="de Vries R.P."/>
            <person name="Hilden K."/>
            <person name="Makela M.R."/>
            <person name="Grigoriev I."/>
            <person name="Riley R."/>
        </authorList>
    </citation>
    <scope>NUCLEOTIDE SEQUENCE [LARGE SCALE GENOMIC DNA]</scope>
    <source>
        <strain evidence="7 8">FBCC195</strain>
    </source>
</reference>
<feature type="signal peptide" evidence="6">
    <location>
        <begin position="1"/>
        <end position="21"/>
    </location>
</feature>
<evidence type="ECO:0000256" key="4">
    <source>
        <dbReference type="ARBA" id="ARBA00022525"/>
    </source>
</evidence>
<evidence type="ECO:0000256" key="6">
    <source>
        <dbReference type="RuleBase" id="RU365009"/>
    </source>
</evidence>
<name>A0A2R6NR67_9APHY</name>
<organism evidence="7 8">
    <name type="scientific">Hermanssonia centrifuga</name>
    <dbReference type="NCBI Taxonomy" id="98765"/>
    <lineage>
        <taxon>Eukaryota</taxon>
        <taxon>Fungi</taxon>
        <taxon>Dikarya</taxon>
        <taxon>Basidiomycota</taxon>
        <taxon>Agaricomycotina</taxon>
        <taxon>Agaricomycetes</taxon>
        <taxon>Polyporales</taxon>
        <taxon>Meruliaceae</taxon>
        <taxon>Hermanssonia</taxon>
    </lineage>
</organism>
<evidence type="ECO:0000313" key="7">
    <source>
        <dbReference type="EMBL" id="PSR75146.1"/>
    </source>
</evidence>
<comment type="subcellular location">
    <subcellularLocation>
        <location evidence="1 6">Secreted</location>
        <location evidence="1 6">Cell wall</location>
    </subcellularLocation>
</comment>
<sequence>MFSPTAAIFFVLVTLPLTALASPAILARASDCNTGPVQCCDSVQPANSPQVLDMFKSLNLDIPINAPVGLNCSPLNVLGGGVSGSCKANPVCCENNQMNGLINTGCVPVSL</sequence>
<dbReference type="GO" id="GO:0009277">
    <property type="term" value="C:fungal-type cell wall"/>
    <property type="evidence" value="ECO:0007669"/>
    <property type="project" value="InterPro"/>
</dbReference>
<dbReference type="Pfam" id="PF01185">
    <property type="entry name" value="Hydrophobin"/>
    <property type="match status" value="1"/>
</dbReference>
<evidence type="ECO:0000313" key="8">
    <source>
        <dbReference type="Proteomes" id="UP000186601"/>
    </source>
</evidence>
<dbReference type="CDD" id="cd23507">
    <property type="entry name" value="hydrophobin_I"/>
    <property type="match status" value="1"/>
</dbReference>
<evidence type="ECO:0000256" key="5">
    <source>
        <dbReference type="ARBA" id="ARBA00023157"/>
    </source>
</evidence>
<dbReference type="GO" id="GO:0005199">
    <property type="term" value="F:structural constituent of cell wall"/>
    <property type="evidence" value="ECO:0007669"/>
    <property type="project" value="InterPro"/>
</dbReference>
<protein>
    <recommendedName>
        <fullName evidence="6">Hydrophobin</fullName>
    </recommendedName>
</protein>
<gene>
    <name evidence="7" type="ORF">PHLCEN_2v9289</name>
</gene>
<keyword evidence="5 6" id="KW-1015">Disulfide bond</keyword>
<accession>A0A2R6NR67</accession>
<dbReference type="AlphaFoldDB" id="A0A2R6NR67"/>
<evidence type="ECO:0000256" key="1">
    <source>
        <dbReference type="ARBA" id="ARBA00004191"/>
    </source>
</evidence>
<evidence type="ECO:0000256" key="2">
    <source>
        <dbReference type="ARBA" id="ARBA00010446"/>
    </source>
</evidence>
<dbReference type="Proteomes" id="UP000186601">
    <property type="component" value="Unassembled WGS sequence"/>
</dbReference>
<evidence type="ECO:0000256" key="3">
    <source>
        <dbReference type="ARBA" id="ARBA00022512"/>
    </source>
</evidence>
<keyword evidence="6" id="KW-0732">Signal</keyword>
<proteinExistence type="inferred from homology"/>
<comment type="similarity">
    <text evidence="2 6">Belongs to the fungal hydrophobin family.</text>
</comment>
<keyword evidence="4 6" id="KW-0964">Secreted</keyword>
<feature type="chain" id="PRO_5047550965" description="Hydrophobin" evidence="6">
    <location>
        <begin position="22"/>
        <end position="111"/>
    </location>
</feature>
<dbReference type="EMBL" id="MLYV02000924">
    <property type="protein sequence ID" value="PSR75146.1"/>
    <property type="molecule type" value="Genomic_DNA"/>
</dbReference>
<comment type="caution">
    <text evidence="7">The sequence shown here is derived from an EMBL/GenBank/DDBJ whole genome shotgun (WGS) entry which is preliminary data.</text>
</comment>
<dbReference type="SMART" id="SM00075">
    <property type="entry name" value="HYDRO"/>
    <property type="match status" value="1"/>
</dbReference>